<dbReference type="GeneID" id="105445513"/>
<dbReference type="OrthoDB" id="10063692at2759"/>
<dbReference type="RefSeq" id="XP_030854243.1">
    <property type="nucleotide sequence ID" value="XM_030998383.1"/>
</dbReference>
<name>A0A7M7PS26_STRPU</name>
<dbReference type="SMART" id="SM01246">
    <property type="entry name" value="Josephin"/>
    <property type="match status" value="1"/>
</dbReference>
<protein>
    <recommendedName>
        <fullName evidence="3">ubiquitinyl hydrolase 1</fullName>
        <ecNumber evidence="3">3.4.19.12</ecNumber>
    </recommendedName>
</protein>
<feature type="compositionally biased region" description="Polar residues" evidence="13">
    <location>
        <begin position="270"/>
        <end position="294"/>
    </location>
</feature>
<dbReference type="Pfam" id="PF02809">
    <property type="entry name" value="UIM"/>
    <property type="match status" value="3"/>
</dbReference>
<evidence type="ECO:0000256" key="6">
    <source>
        <dbReference type="ARBA" id="ARBA00022801"/>
    </source>
</evidence>
<reference evidence="16" key="1">
    <citation type="submission" date="2015-02" db="EMBL/GenBank/DDBJ databases">
        <title>Genome sequencing for Strongylocentrotus purpuratus.</title>
        <authorList>
            <person name="Murali S."/>
            <person name="Liu Y."/>
            <person name="Vee V."/>
            <person name="English A."/>
            <person name="Wang M."/>
            <person name="Skinner E."/>
            <person name="Han Y."/>
            <person name="Muzny D.M."/>
            <person name="Worley K.C."/>
            <person name="Gibbs R.A."/>
        </authorList>
    </citation>
    <scope>NUCLEOTIDE SEQUENCE</scope>
</reference>
<dbReference type="GO" id="GO:1904294">
    <property type="term" value="P:positive regulation of ERAD pathway"/>
    <property type="evidence" value="ECO:0000318"/>
    <property type="project" value="GO_Central"/>
</dbReference>
<dbReference type="GO" id="GO:0043161">
    <property type="term" value="P:proteasome-mediated ubiquitin-dependent protein catabolic process"/>
    <property type="evidence" value="ECO:0000318"/>
    <property type="project" value="GO_Central"/>
</dbReference>
<evidence type="ECO:0000256" key="5">
    <source>
        <dbReference type="ARBA" id="ARBA00022786"/>
    </source>
</evidence>
<keyword evidence="7" id="KW-0788">Thiol protease</keyword>
<dbReference type="PRINTS" id="PR01233">
    <property type="entry name" value="JOSEPHIN"/>
</dbReference>
<dbReference type="Gene3D" id="1.10.287.10">
    <property type="entry name" value="S15/NS1, RNA-binding"/>
    <property type="match status" value="1"/>
</dbReference>
<keyword evidence="16" id="KW-1185">Reference proteome</keyword>
<keyword evidence="9" id="KW-0804">Transcription</keyword>
<dbReference type="AlphaFoldDB" id="A0A7M7PS26"/>
<dbReference type="GO" id="GO:0004843">
    <property type="term" value="F:cysteine-type deubiquitinase activity"/>
    <property type="evidence" value="ECO:0000318"/>
    <property type="project" value="GO_Central"/>
</dbReference>
<evidence type="ECO:0000256" key="4">
    <source>
        <dbReference type="ARBA" id="ARBA00022670"/>
    </source>
</evidence>
<dbReference type="FunCoup" id="A0A7M7PS26">
    <property type="interactions" value="643"/>
</dbReference>
<dbReference type="EnsemblMetazoa" id="XM_030998383">
    <property type="protein sequence ID" value="XP_030854243"/>
    <property type="gene ID" value="LOC105445513"/>
</dbReference>
<evidence type="ECO:0000313" key="16">
    <source>
        <dbReference type="Proteomes" id="UP000007110"/>
    </source>
</evidence>
<dbReference type="GO" id="GO:0005634">
    <property type="term" value="C:nucleus"/>
    <property type="evidence" value="ECO:0000318"/>
    <property type="project" value="GO_Central"/>
</dbReference>
<dbReference type="InParanoid" id="A0A7M7PS26"/>
<dbReference type="OMA" id="WGLEIIH"/>
<dbReference type="KEGG" id="spu:105445513"/>
<evidence type="ECO:0000256" key="9">
    <source>
        <dbReference type="ARBA" id="ARBA00023163"/>
    </source>
</evidence>
<evidence type="ECO:0000256" key="13">
    <source>
        <dbReference type="SAM" id="MobiDB-lite"/>
    </source>
</evidence>
<dbReference type="PANTHER" id="PTHR14159:SF0">
    <property type="entry name" value="ATAXIN-3-RELATED"/>
    <property type="match status" value="1"/>
</dbReference>
<feature type="region of interest" description="Disordered" evidence="13">
    <location>
        <begin position="189"/>
        <end position="210"/>
    </location>
</feature>
<keyword evidence="6 12" id="KW-0378">Hydrolase</keyword>
<dbReference type="SMART" id="SM00726">
    <property type="entry name" value="UIM"/>
    <property type="match status" value="2"/>
</dbReference>
<proteinExistence type="predicted"/>
<reference evidence="15" key="2">
    <citation type="submission" date="2021-01" db="UniProtKB">
        <authorList>
            <consortium name="EnsemblMetazoa"/>
        </authorList>
    </citation>
    <scope>IDENTIFICATION</scope>
</reference>
<comment type="catalytic activity">
    <reaction evidence="1">
        <text>Thiol-dependent hydrolysis of ester, thioester, amide, peptide and isopeptide bonds formed by the C-terminal Gly of ubiquitin (a 76-residue protein attached to proteins as an intracellular targeting signal).</text>
        <dbReference type="EC" id="3.4.19.12"/>
    </reaction>
</comment>
<accession>A0A7M7PS26</accession>
<dbReference type="Pfam" id="PF02099">
    <property type="entry name" value="Josephin"/>
    <property type="match status" value="1"/>
</dbReference>
<dbReference type="Proteomes" id="UP000007110">
    <property type="component" value="Unassembled WGS sequence"/>
</dbReference>
<dbReference type="InterPro" id="IPR033865">
    <property type="entry name" value="Ataxin-3"/>
</dbReference>
<dbReference type="EC" id="3.4.19.12" evidence="3"/>
<organism evidence="15 16">
    <name type="scientific">Strongylocentrotus purpuratus</name>
    <name type="common">Purple sea urchin</name>
    <dbReference type="NCBI Taxonomy" id="7668"/>
    <lineage>
        <taxon>Eukaryota</taxon>
        <taxon>Metazoa</taxon>
        <taxon>Echinodermata</taxon>
        <taxon>Eleutherozoa</taxon>
        <taxon>Echinozoa</taxon>
        <taxon>Echinoidea</taxon>
        <taxon>Euechinoidea</taxon>
        <taxon>Echinacea</taxon>
        <taxon>Camarodonta</taxon>
        <taxon>Echinidea</taxon>
        <taxon>Strongylocentrotidae</taxon>
        <taxon>Strongylocentrotus</taxon>
    </lineage>
</organism>
<dbReference type="InterPro" id="IPR003903">
    <property type="entry name" value="UIM_dom"/>
</dbReference>
<evidence type="ECO:0000256" key="8">
    <source>
        <dbReference type="ARBA" id="ARBA00023015"/>
    </source>
</evidence>
<feature type="active site" description="Nucleophile" evidence="11">
    <location>
        <position position="14"/>
    </location>
</feature>
<feature type="active site" description="Proton acceptor" evidence="11">
    <location>
        <position position="119"/>
    </location>
</feature>
<dbReference type="FunFam" id="3.90.70.40:FF:000005">
    <property type="entry name" value="Ataxin 3"/>
    <property type="match status" value="1"/>
</dbReference>
<evidence type="ECO:0000313" key="15">
    <source>
        <dbReference type="EnsemblMetazoa" id="XP_030854243"/>
    </source>
</evidence>
<dbReference type="GO" id="GO:0016579">
    <property type="term" value="P:protein deubiquitination"/>
    <property type="evidence" value="ECO:0007669"/>
    <property type="project" value="InterPro"/>
</dbReference>
<feature type="compositionally biased region" description="Polar residues" evidence="13">
    <location>
        <begin position="195"/>
        <end position="208"/>
    </location>
</feature>
<evidence type="ECO:0000256" key="7">
    <source>
        <dbReference type="ARBA" id="ARBA00022807"/>
    </source>
</evidence>
<evidence type="ECO:0000256" key="2">
    <source>
        <dbReference type="ARBA" id="ARBA00004123"/>
    </source>
</evidence>
<feature type="compositionally biased region" description="Basic and acidic residues" evidence="13">
    <location>
        <begin position="295"/>
        <end position="311"/>
    </location>
</feature>
<evidence type="ECO:0000259" key="14">
    <source>
        <dbReference type="PROSITE" id="PS50957"/>
    </source>
</evidence>
<dbReference type="GO" id="GO:1904262">
    <property type="term" value="P:negative regulation of TORC1 signaling"/>
    <property type="evidence" value="ECO:0000318"/>
    <property type="project" value="GO_Central"/>
</dbReference>
<feature type="compositionally biased region" description="Low complexity" evidence="13">
    <location>
        <begin position="312"/>
        <end position="325"/>
    </location>
</feature>
<feature type="domain" description="Josephin" evidence="14">
    <location>
        <begin position="1"/>
        <end position="180"/>
    </location>
</feature>
<keyword evidence="10" id="KW-0539">Nucleus</keyword>
<evidence type="ECO:0000256" key="10">
    <source>
        <dbReference type="ARBA" id="ARBA00023242"/>
    </source>
</evidence>
<keyword evidence="5" id="KW-0833">Ubl conjugation pathway</keyword>
<feature type="active site" evidence="12">
    <location>
        <position position="14"/>
    </location>
</feature>
<dbReference type="PANTHER" id="PTHR14159">
    <property type="entry name" value="ATAXIN-3-RELATED"/>
    <property type="match status" value="1"/>
</dbReference>
<feature type="region of interest" description="Disordered" evidence="13">
    <location>
        <begin position="269"/>
        <end position="335"/>
    </location>
</feature>
<evidence type="ECO:0000256" key="11">
    <source>
        <dbReference type="PIRSR" id="PIRSR633865-1"/>
    </source>
</evidence>
<sequence>MDSIFHEKQEGSLCAQHCLNSLLQGSYFSAVDLASIAQDLDDVEGAHMAEGGVDSVEYLRFQEQPSTNMDDSGFFSVQVISKALFVWELVSIPIGSSEAGIASVYPERECAFICNFREHWLTIRKLGNQWFNLNSLLTGPELISDTYLSMFLAQLQKEGYSIFVIRGSLPECEADQLLRLIPAVQTHPPKLLSDDAQSSNQKASTGVGVTQDDLQKALEASRGLTSGYKGDDELQAAIQLSLRGTENQVSEASEPVNQDELRRKREAFFNRQNPGPTQSSAASNQSTPSEVPSTSKEEEKRELSTAKERVESNTNNSAKTSTSPSCTVVAEQETGELLDSGMTESAMLEAAIKMSIESVEQKT</sequence>
<dbReference type="Gene3D" id="3.90.70.40">
    <property type="match status" value="1"/>
</dbReference>
<feature type="active site" evidence="11 12">
    <location>
        <position position="134"/>
    </location>
</feature>
<dbReference type="PROSITE" id="PS50957">
    <property type="entry name" value="JOSEPHIN"/>
    <property type="match status" value="1"/>
</dbReference>
<dbReference type="GO" id="GO:0006515">
    <property type="term" value="P:protein quality control for misfolded or incompletely synthesized proteins"/>
    <property type="evidence" value="ECO:0000318"/>
    <property type="project" value="GO_Central"/>
</dbReference>
<evidence type="ECO:0000256" key="12">
    <source>
        <dbReference type="PROSITE-ProRule" id="PRU00331"/>
    </source>
</evidence>
<comment type="subcellular location">
    <subcellularLocation>
        <location evidence="2">Nucleus</location>
    </subcellularLocation>
</comment>
<keyword evidence="4" id="KW-0645">Protease</keyword>
<evidence type="ECO:0000256" key="3">
    <source>
        <dbReference type="ARBA" id="ARBA00012759"/>
    </source>
</evidence>
<dbReference type="InterPro" id="IPR006155">
    <property type="entry name" value="Josephin"/>
</dbReference>
<keyword evidence="8" id="KW-0805">Transcription regulation</keyword>
<feature type="active site" evidence="12">
    <location>
        <position position="119"/>
    </location>
</feature>
<evidence type="ECO:0000256" key="1">
    <source>
        <dbReference type="ARBA" id="ARBA00000707"/>
    </source>
</evidence>